<protein>
    <submittedName>
        <fullName evidence="1">Uncharacterized protein</fullName>
    </submittedName>
</protein>
<gene>
    <name evidence="1" type="ORF">NYM_LOCUS15380</name>
</gene>
<reference evidence="1" key="1">
    <citation type="submission" date="2019-09" db="EMBL/GenBank/DDBJ databases">
        <authorList>
            <person name="Zhang L."/>
        </authorList>
    </citation>
    <scope>NUCLEOTIDE SEQUENCE</scope>
</reference>
<accession>A0A5K1BQD1</accession>
<organism evidence="1">
    <name type="scientific">Nymphaea colorata</name>
    <name type="common">pocket water lily</name>
    <dbReference type="NCBI Taxonomy" id="210225"/>
    <lineage>
        <taxon>Eukaryota</taxon>
        <taxon>Viridiplantae</taxon>
        <taxon>Streptophyta</taxon>
        <taxon>Embryophyta</taxon>
        <taxon>Tracheophyta</taxon>
        <taxon>Spermatophyta</taxon>
        <taxon>Magnoliopsida</taxon>
        <taxon>Nymphaeales</taxon>
        <taxon>Nymphaeaceae</taxon>
        <taxon>Nymphaea</taxon>
    </lineage>
</organism>
<evidence type="ECO:0000313" key="1">
    <source>
        <dbReference type="EMBL" id="VVW14016.1"/>
    </source>
</evidence>
<sequence>MALNLTREREF</sequence>
<dbReference type="EMBL" id="LR721781">
    <property type="protein sequence ID" value="VVW14016.1"/>
    <property type="molecule type" value="Genomic_DNA"/>
</dbReference>
<name>A0A5K1BQD1_9MAGN</name>
<proteinExistence type="predicted"/>